<dbReference type="InterPro" id="IPR004399">
    <property type="entry name" value="HMP/HMP-P_kinase_dom"/>
</dbReference>
<keyword evidence="10 17" id="KW-0418">Kinase</keyword>
<dbReference type="Proteomes" id="UP000754750">
    <property type="component" value="Unassembled WGS sequence"/>
</dbReference>
<evidence type="ECO:0000256" key="8">
    <source>
        <dbReference type="ARBA" id="ARBA00022679"/>
    </source>
</evidence>
<dbReference type="GO" id="GO:0008972">
    <property type="term" value="F:phosphomethylpyrimidine kinase activity"/>
    <property type="evidence" value="ECO:0007669"/>
    <property type="project" value="UniProtKB-EC"/>
</dbReference>
<dbReference type="EMBL" id="SVNY01000005">
    <property type="protein sequence ID" value="MBE6834163.1"/>
    <property type="molecule type" value="Genomic_DNA"/>
</dbReference>
<comment type="caution">
    <text evidence="17">The sequence shown here is derived from an EMBL/GenBank/DDBJ whole genome shotgun (WGS) entry which is preliminary data.</text>
</comment>
<keyword evidence="9" id="KW-0547">Nucleotide-binding</keyword>
<evidence type="ECO:0000256" key="13">
    <source>
        <dbReference type="ARBA" id="ARBA00037917"/>
    </source>
</evidence>
<dbReference type="AlphaFoldDB" id="A0A928Q3N1"/>
<evidence type="ECO:0000313" key="17">
    <source>
        <dbReference type="EMBL" id="MBE6834163.1"/>
    </source>
</evidence>
<dbReference type="GO" id="GO:0008902">
    <property type="term" value="F:hydroxymethylpyrimidine kinase activity"/>
    <property type="evidence" value="ECO:0007669"/>
    <property type="project" value="UniProtKB-EC"/>
</dbReference>
<dbReference type="FunFam" id="3.40.1190.20:FF:000003">
    <property type="entry name" value="Phosphomethylpyrimidine kinase ThiD"/>
    <property type="match status" value="1"/>
</dbReference>
<evidence type="ECO:0000256" key="3">
    <source>
        <dbReference type="ARBA" id="ARBA00004769"/>
    </source>
</evidence>
<reference evidence="17" key="1">
    <citation type="submission" date="2019-04" db="EMBL/GenBank/DDBJ databases">
        <title>Evolution of Biomass-Degrading Anaerobic Consortia Revealed by Metagenomics.</title>
        <authorList>
            <person name="Peng X."/>
        </authorList>
    </citation>
    <scope>NUCLEOTIDE SEQUENCE</scope>
    <source>
        <strain evidence="17">SIG551</strain>
    </source>
</reference>
<evidence type="ECO:0000256" key="10">
    <source>
        <dbReference type="ARBA" id="ARBA00022777"/>
    </source>
</evidence>
<keyword evidence="12" id="KW-0784">Thiamine biosynthesis</keyword>
<evidence type="ECO:0000256" key="11">
    <source>
        <dbReference type="ARBA" id="ARBA00022840"/>
    </source>
</evidence>
<dbReference type="InterPro" id="IPR013749">
    <property type="entry name" value="PM/HMP-P_kinase-1"/>
</dbReference>
<feature type="domain" description="Pyridoxamine kinase/Phosphomethylpyrimidine kinase" evidence="16">
    <location>
        <begin position="11"/>
        <end position="254"/>
    </location>
</feature>
<comment type="similarity">
    <text evidence="4">Belongs to the ThiD family.</text>
</comment>
<dbReference type="PANTHER" id="PTHR20858:SF17">
    <property type="entry name" value="HYDROXYMETHYLPYRIMIDINE_PHOSPHOMETHYLPYRIMIDINE KINASE THI20-RELATED"/>
    <property type="match status" value="1"/>
</dbReference>
<dbReference type="EC" id="2.7.4.7" evidence="6"/>
<dbReference type="InterPro" id="IPR029056">
    <property type="entry name" value="Ribokinase-like"/>
</dbReference>
<evidence type="ECO:0000259" key="16">
    <source>
        <dbReference type="Pfam" id="PF08543"/>
    </source>
</evidence>
<gene>
    <name evidence="17" type="primary">thiD</name>
    <name evidence="17" type="ORF">E7512_11410</name>
</gene>
<comment type="pathway">
    <text evidence="3">Cofactor biosynthesis; thiamine diphosphate biosynthesis; 4-amino-2-methyl-5-diphosphomethylpyrimidine from 5-amino-1-(5-phospho-D-ribosyl)imidazole: step 3/3.</text>
</comment>
<comment type="catalytic activity">
    <reaction evidence="1">
        <text>4-amino-5-hydroxymethyl-2-methylpyrimidine + ATP = 4-amino-2-methyl-5-(phosphooxymethyl)pyrimidine + ADP + H(+)</text>
        <dbReference type="Rhea" id="RHEA:23096"/>
        <dbReference type="ChEBI" id="CHEBI:15378"/>
        <dbReference type="ChEBI" id="CHEBI:16892"/>
        <dbReference type="ChEBI" id="CHEBI:30616"/>
        <dbReference type="ChEBI" id="CHEBI:58354"/>
        <dbReference type="ChEBI" id="CHEBI:456216"/>
        <dbReference type="EC" id="2.7.1.49"/>
    </reaction>
</comment>
<evidence type="ECO:0000256" key="5">
    <source>
        <dbReference type="ARBA" id="ARBA00012135"/>
    </source>
</evidence>
<comment type="pathway">
    <text evidence="13">Cofactor biosynthesis; thiamine diphosphate biosynthesis; 4-amino-2-methyl-5-diphosphomethylpyrimidine from 5-amino-1-(5-phospho-D-ribosyl)imidazole: step 2/3.</text>
</comment>
<dbReference type="CDD" id="cd01169">
    <property type="entry name" value="HMPP_kinase"/>
    <property type="match status" value="1"/>
</dbReference>
<evidence type="ECO:0000256" key="4">
    <source>
        <dbReference type="ARBA" id="ARBA00009879"/>
    </source>
</evidence>
<evidence type="ECO:0000256" key="14">
    <source>
        <dbReference type="ARBA" id="ARBA00042102"/>
    </source>
</evidence>
<comment type="catalytic activity">
    <reaction evidence="2">
        <text>4-amino-2-methyl-5-(phosphooxymethyl)pyrimidine + ATP = 4-amino-2-methyl-5-(diphosphooxymethyl)pyrimidine + ADP</text>
        <dbReference type="Rhea" id="RHEA:19893"/>
        <dbReference type="ChEBI" id="CHEBI:30616"/>
        <dbReference type="ChEBI" id="CHEBI:57841"/>
        <dbReference type="ChEBI" id="CHEBI:58354"/>
        <dbReference type="ChEBI" id="CHEBI:456216"/>
        <dbReference type="EC" id="2.7.4.7"/>
    </reaction>
</comment>
<name>A0A928Q3N1_9FIRM</name>
<keyword evidence="11" id="KW-0067">ATP-binding</keyword>
<dbReference type="GO" id="GO:0005524">
    <property type="term" value="F:ATP binding"/>
    <property type="evidence" value="ECO:0007669"/>
    <property type="project" value="UniProtKB-KW"/>
</dbReference>
<evidence type="ECO:0000313" key="18">
    <source>
        <dbReference type="Proteomes" id="UP000754750"/>
    </source>
</evidence>
<evidence type="ECO:0000256" key="6">
    <source>
        <dbReference type="ARBA" id="ARBA00012963"/>
    </source>
</evidence>
<dbReference type="RefSeq" id="WP_326840706.1">
    <property type="nucleotide sequence ID" value="NZ_SVNY01000005.1"/>
</dbReference>
<dbReference type="NCBIfam" id="TIGR00097">
    <property type="entry name" value="HMP-P_kinase"/>
    <property type="match status" value="1"/>
</dbReference>
<accession>A0A928Q3N1</accession>
<evidence type="ECO:0000256" key="12">
    <source>
        <dbReference type="ARBA" id="ARBA00022977"/>
    </source>
</evidence>
<dbReference type="Pfam" id="PF08543">
    <property type="entry name" value="Phos_pyr_kin"/>
    <property type="match status" value="1"/>
</dbReference>
<keyword evidence="8 17" id="KW-0808">Transferase</keyword>
<dbReference type="PANTHER" id="PTHR20858">
    <property type="entry name" value="PHOSPHOMETHYLPYRIMIDINE KINASE"/>
    <property type="match status" value="1"/>
</dbReference>
<evidence type="ECO:0000256" key="9">
    <source>
        <dbReference type="ARBA" id="ARBA00022741"/>
    </source>
</evidence>
<evidence type="ECO:0000256" key="2">
    <source>
        <dbReference type="ARBA" id="ARBA00000565"/>
    </source>
</evidence>
<protein>
    <recommendedName>
        <fullName evidence="7">Hydroxymethylpyrimidine/phosphomethylpyrimidine kinase</fullName>
        <ecNumber evidence="5">2.7.1.49</ecNumber>
        <ecNumber evidence="6">2.7.4.7</ecNumber>
    </recommendedName>
    <alternativeName>
        <fullName evidence="14">Hydroxymethylpyrimidine kinase</fullName>
    </alternativeName>
    <alternativeName>
        <fullName evidence="15">Hydroxymethylpyrimidine phosphate kinase</fullName>
    </alternativeName>
</protein>
<evidence type="ECO:0000256" key="15">
    <source>
        <dbReference type="ARBA" id="ARBA00043176"/>
    </source>
</evidence>
<dbReference type="GO" id="GO:0009228">
    <property type="term" value="P:thiamine biosynthetic process"/>
    <property type="evidence" value="ECO:0007669"/>
    <property type="project" value="UniProtKB-KW"/>
</dbReference>
<dbReference type="Gene3D" id="3.40.1190.20">
    <property type="match status" value="1"/>
</dbReference>
<proteinExistence type="inferred from homology"/>
<dbReference type="SUPFAM" id="SSF53613">
    <property type="entry name" value="Ribokinase-like"/>
    <property type="match status" value="1"/>
</dbReference>
<evidence type="ECO:0000256" key="7">
    <source>
        <dbReference type="ARBA" id="ARBA00019161"/>
    </source>
</evidence>
<organism evidence="17 18">
    <name type="scientific">Faecalispora sporosphaeroides</name>
    <dbReference type="NCBI Taxonomy" id="1549"/>
    <lineage>
        <taxon>Bacteria</taxon>
        <taxon>Bacillati</taxon>
        <taxon>Bacillota</taxon>
        <taxon>Clostridia</taxon>
        <taxon>Eubacteriales</taxon>
        <taxon>Oscillospiraceae</taxon>
        <taxon>Faecalispora</taxon>
    </lineage>
</organism>
<sequence>MKKLLTIAGSDCSGGAGIQADLKTFAAHGTFGMSVIVSVVAENTCEVLGVQDISPDIIGKQIDAVFQDIGTDAVKVGMLSKSDCMLAVAEKLREYRPNNVVIDPVMLAKNGCPLMQPDSMDTLIREILPLADLLTPNIPEAETITGLAIHSAEDMERAAKKIHAMGAKGVLVKGGHADGDALDILFDGECFYQFSETRIQTKNTHGTGCTYSSAIACNLALGYPMGDAVREAKAYVTAAIRHSLAIGKGCGPTHHFYDLYQNGLQGREEN</sequence>
<dbReference type="EC" id="2.7.1.49" evidence="5"/>
<dbReference type="GO" id="GO:0005829">
    <property type="term" value="C:cytosol"/>
    <property type="evidence" value="ECO:0007669"/>
    <property type="project" value="TreeGrafter"/>
</dbReference>
<evidence type="ECO:0000256" key="1">
    <source>
        <dbReference type="ARBA" id="ARBA00000151"/>
    </source>
</evidence>